<dbReference type="GO" id="GO:0005524">
    <property type="term" value="F:ATP binding"/>
    <property type="evidence" value="ECO:0007669"/>
    <property type="project" value="UniProtKB-KW"/>
</dbReference>
<keyword evidence="6 9" id="KW-0067">ATP-binding</keyword>
<evidence type="ECO:0000256" key="8">
    <source>
        <dbReference type="ARBA" id="ARBA00034003"/>
    </source>
</evidence>
<evidence type="ECO:0000256" key="7">
    <source>
        <dbReference type="ARBA" id="ARBA00023242"/>
    </source>
</evidence>
<dbReference type="EC" id="6.5.1.1" evidence="9"/>
<sequence length="638" mass="71399">CWCAGESAPYLHLARTFDLVEQESGKLKTTVMLCNMFRSLLALSPEDVLSTIYLCTNRIAPDHENVDLNIGGSTVIAAIEDAFGTPKTRLKEMYNNMGDLGDVAQVCRQTQSMLSVPRPLSIHQVFLALQQISKEGGSGSNARKKGVILSLLRSCREKETKFIVRTLVRNMRIGAMMRTVLPALAQAIILNFSAISSQEGFSENLTAQLQQASVAAMEAYNILPNLNMLIPSMISKGIDFFSETPSISPGVPIKPMLAKIANGVSEVLKRFQGKAFTCEYKYDGQRAQIHMLMDGSIRIFSRNCEDSTSRFPDVVDIVLSSVNSTTKSFVLDAEVVAIDRHNENKIMAFQHLSSRERGRNGSSIESQNIKVDVCIFIFDLMFANGEQLLATPLRKRKNHIKELFSNEKPGYLRFANDITVEADEAHLSSTSAMSKVDAFLADALSSSCEGIMVKALDDSSEYDPSKRSDSWLKVKGDYVEGLHETLDLVPIGAWHGNGRKAGWFSPFLLACYNPDSEEYQSVCRVMSGFSDAFYREMEDFFSGERILTKKPVYYQTLEQPDLWFSPELVWEIRGADLTISPVHRAAVGLVHPSRGISMRFPRFIRQRTDKKPEDGSTPLDMIDLFHRQTRKMDFCVDD</sequence>
<evidence type="ECO:0000256" key="4">
    <source>
        <dbReference type="ARBA" id="ARBA00022705"/>
    </source>
</evidence>
<comment type="similarity">
    <text evidence="2 10">Belongs to the ATP-dependent DNA ligase family.</text>
</comment>
<keyword evidence="3 9" id="KW-0436">Ligase</keyword>
<keyword evidence="5 9" id="KW-0547">Nucleotide-binding</keyword>
<comment type="catalytic activity">
    <reaction evidence="8 9">
        <text>ATP + (deoxyribonucleotide)n-3'-hydroxyl + 5'-phospho-(deoxyribonucleotide)m = (deoxyribonucleotide)n+m + AMP + diphosphate.</text>
        <dbReference type="EC" id="6.5.1.1"/>
    </reaction>
</comment>
<dbReference type="CDD" id="cd07900">
    <property type="entry name" value="Adenylation_DNA_ligase_I_Euk"/>
    <property type="match status" value="1"/>
</dbReference>
<evidence type="ECO:0000256" key="1">
    <source>
        <dbReference type="ARBA" id="ARBA00004123"/>
    </source>
</evidence>
<feature type="domain" description="ATP-dependent DNA ligase family profile" evidence="11">
    <location>
        <begin position="366"/>
        <end position="513"/>
    </location>
</feature>
<keyword evidence="4" id="KW-0235">DNA replication</keyword>
<keyword evidence="9" id="KW-0234">DNA repair</keyword>
<keyword evidence="13" id="KW-1185">Reference proteome</keyword>
<reference evidence="12 13" key="1">
    <citation type="journal article" date="2021" name="Nat. Plants">
        <title>The Taxus genome provides insights into paclitaxel biosynthesis.</title>
        <authorList>
            <person name="Xiong X."/>
            <person name="Gou J."/>
            <person name="Liao Q."/>
            <person name="Li Y."/>
            <person name="Zhou Q."/>
            <person name="Bi G."/>
            <person name="Li C."/>
            <person name="Du R."/>
            <person name="Wang X."/>
            <person name="Sun T."/>
            <person name="Guo L."/>
            <person name="Liang H."/>
            <person name="Lu P."/>
            <person name="Wu Y."/>
            <person name="Zhang Z."/>
            <person name="Ro D.K."/>
            <person name="Shang Y."/>
            <person name="Huang S."/>
            <person name="Yan J."/>
        </authorList>
    </citation>
    <scope>NUCLEOTIDE SEQUENCE [LARGE SCALE GENOMIC DNA]</scope>
    <source>
        <strain evidence="12">Ta-2019</strain>
    </source>
</reference>
<name>A0AA38FNC8_TAXCH</name>
<dbReference type="InterPro" id="IPR012309">
    <property type="entry name" value="DNA_ligase_ATP-dep_C"/>
</dbReference>
<evidence type="ECO:0000259" key="11">
    <source>
        <dbReference type="PROSITE" id="PS50160"/>
    </source>
</evidence>
<dbReference type="InterPro" id="IPR036599">
    <property type="entry name" value="DNA_ligase_N_sf"/>
</dbReference>
<dbReference type="GO" id="GO:0003910">
    <property type="term" value="F:DNA ligase (ATP) activity"/>
    <property type="evidence" value="ECO:0007669"/>
    <property type="project" value="UniProtKB-EC"/>
</dbReference>
<dbReference type="Gene3D" id="3.30.1490.70">
    <property type="match status" value="1"/>
</dbReference>
<dbReference type="CDD" id="cd07969">
    <property type="entry name" value="OBF_DNA_ligase_I"/>
    <property type="match status" value="1"/>
</dbReference>
<evidence type="ECO:0000313" key="13">
    <source>
        <dbReference type="Proteomes" id="UP000824469"/>
    </source>
</evidence>
<dbReference type="AlphaFoldDB" id="A0AA38FNC8"/>
<dbReference type="Pfam" id="PF04679">
    <property type="entry name" value="DNA_ligase_A_C"/>
    <property type="match status" value="1"/>
</dbReference>
<keyword evidence="7" id="KW-0539">Nucleus</keyword>
<dbReference type="GO" id="GO:0071897">
    <property type="term" value="P:DNA biosynthetic process"/>
    <property type="evidence" value="ECO:0007669"/>
    <property type="project" value="InterPro"/>
</dbReference>
<dbReference type="InterPro" id="IPR000977">
    <property type="entry name" value="DNA_ligase_ATP-dep"/>
</dbReference>
<protein>
    <recommendedName>
        <fullName evidence="9">DNA ligase</fullName>
        <ecNumber evidence="9">6.5.1.1</ecNumber>
    </recommendedName>
</protein>
<dbReference type="FunFam" id="2.40.50.140:FF:000220">
    <property type="entry name" value="DNA ligase"/>
    <property type="match status" value="1"/>
</dbReference>
<dbReference type="GO" id="GO:0005634">
    <property type="term" value="C:nucleus"/>
    <property type="evidence" value="ECO:0007669"/>
    <property type="project" value="UniProtKB-SubCell"/>
</dbReference>
<accession>A0AA38FNC8</accession>
<dbReference type="PROSITE" id="PS00697">
    <property type="entry name" value="DNA_LIGASE_A1"/>
    <property type="match status" value="1"/>
</dbReference>
<evidence type="ECO:0000256" key="2">
    <source>
        <dbReference type="ARBA" id="ARBA00007572"/>
    </source>
</evidence>
<dbReference type="Pfam" id="PF04675">
    <property type="entry name" value="DNA_ligase_A_N"/>
    <property type="match status" value="1"/>
</dbReference>
<dbReference type="Gene3D" id="2.40.50.140">
    <property type="entry name" value="Nucleic acid-binding proteins"/>
    <property type="match status" value="1"/>
</dbReference>
<dbReference type="PANTHER" id="PTHR45674">
    <property type="entry name" value="DNA LIGASE 1/3 FAMILY MEMBER"/>
    <property type="match status" value="1"/>
</dbReference>
<dbReference type="Pfam" id="PF01068">
    <property type="entry name" value="DNA_ligase_A_M"/>
    <property type="match status" value="1"/>
</dbReference>
<dbReference type="SUPFAM" id="SSF117018">
    <property type="entry name" value="ATP-dependent DNA ligase DNA-binding domain"/>
    <property type="match status" value="1"/>
</dbReference>
<dbReference type="GO" id="GO:0003677">
    <property type="term" value="F:DNA binding"/>
    <property type="evidence" value="ECO:0007669"/>
    <property type="project" value="InterPro"/>
</dbReference>
<dbReference type="SUPFAM" id="SSF50249">
    <property type="entry name" value="Nucleic acid-binding proteins"/>
    <property type="match status" value="1"/>
</dbReference>
<dbReference type="EMBL" id="JAHRHJ020000008">
    <property type="protein sequence ID" value="KAH9306523.1"/>
    <property type="molecule type" value="Genomic_DNA"/>
</dbReference>
<dbReference type="InterPro" id="IPR050191">
    <property type="entry name" value="ATP-dep_DNA_ligase"/>
</dbReference>
<dbReference type="NCBIfam" id="TIGR00574">
    <property type="entry name" value="dnl1"/>
    <property type="match status" value="1"/>
</dbReference>
<dbReference type="FunFam" id="3.30.470.30:FF:000002">
    <property type="entry name" value="DNA ligase"/>
    <property type="match status" value="1"/>
</dbReference>
<evidence type="ECO:0000256" key="3">
    <source>
        <dbReference type="ARBA" id="ARBA00022598"/>
    </source>
</evidence>
<dbReference type="InterPro" id="IPR016059">
    <property type="entry name" value="DNA_ligase_ATP-dep_CS"/>
</dbReference>
<dbReference type="InterPro" id="IPR012340">
    <property type="entry name" value="NA-bd_OB-fold"/>
</dbReference>
<dbReference type="Proteomes" id="UP000824469">
    <property type="component" value="Unassembled WGS sequence"/>
</dbReference>
<organism evidence="12 13">
    <name type="scientific">Taxus chinensis</name>
    <name type="common">Chinese yew</name>
    <name type="synonym">Taxus wallichiana var. chinensis</name>
    <dbReference type="NCBI Taxonomy" id="29808"/>
    <lineage>
        <taxon>Eukaryota</taxon>
        <taxon>Viridiplantae</taxon>
        <taxon>Streptophyta</taxon>
        <taxon>Embryophyta</taxon>
        <taxon>Tracheophyta</taxon>
        <taxon>Spermatophyta</taxon>
        <taxon>Pinopsida</taxon>
        <taxon>Pinidae</taxon>
        <taxon>Conifers II</taxon>
        <taxon>Cupressales</taxon>
        <taxon>Taxaceae</taxon>
        <taxon>Taxus</taxon>
    </lineage>
</organism>
<evidence type="ECO:0000256" key="9">
    <source>
        <dbReference type="RuleBase" id="RU000617"/>
    </source>
</evidence>
<dbReference type="OMA" id="RDFSCEY"/>
<dbReference type="PROSITE" id="PS50160">
    <property type="entry name" value="DNA_LIGASE_A3"/>
    <property type="match status" value="1"/>
</dbReference>
<gene>
    <name evidence="12" type="ORF">KI387_010927</name>
</gene>
<evidence type="ECO:0000256" key="5">
    <source>
        <dbReference type="ARBA" id="ARBA00022741"/>
    </source>
</evidence>
<keyword evidence="9" id="KW-0233">DNA recombination</keyword>
<dbReference type="GO" id="GO:0006281">
    <property type="term" value="P:DNA repair"/>
    <property type="evidence" value="ECO:0007669"/>
    <property type="project" value="UniProtKB-KW"/>
</dbReference>
<dbReference type="PANTHER" id="PTHR45674:SF9">
    <property type="entry name" value="DNA LIGASE 3"/>
    <property type="match status" value="1"/>
</dbReference>
<feature type="non-terminal residue" evidence="12">
    <location>
        <position position="638"/>
    </location>
</feature>
<evidence type="ECO:0000313" key="12">
    <source>
        <dbReference type="EMBL" id="KAH9306523.1"/>
    </source>
</evidence>
<dbReference type="InterPro" id="IPR012310">
    <property type="entry name" value="DNA_ligase_ATP-dep_cent"/>
</dbReference>
<dbReference type="GO" id="GO:0006273">
    <property type="term" value="P:lagging strand elongation"/>
    <property type="evidence" value="ECO:0007669"/>
    <property type="project" value="TreeGrafter"/>
</dbReference>
<dbReference type="InterPro" id="IPR012308">
    <property type="entry name" value="DNA_ligase_ATP-dep_N"/>
</dbReference>
<evidence type="ECO:0000256" key="6">
    <source>
        <dbReference type="ARBA" id="ARBA00022840"/>
    </source>
</evidence>
<dbReference type="Gene3D" id="1.10.3260.10">
    <property type="entry name" value="DNA ligase, ATP-dependent, N-terminal domain"/>
    <property type="match status" value="1"/>
</dbReference>
<comment type="caution">
    <text evidence="12">The sequence shown here is derived from an EMBL/GenBank/DDBJ whole genome shotgun (WGS) entry which is preliminary data.</text>
</comment>
<proteinExistence type="inferred from homology"/>
<dbReference type="GO" id="GO:0006310">
    <property type="term" value="P:DNA recombination"/>
    <property type="evidence" value="ECO:0007669"/>
    <property type="project" value="UniProtKB-KW"/>
</dbReference>
<dbReference type="Gene3D" id="3.30.470.30">
    <property type="entry name" value="DNA ligase/mRNA capping enzyme"/>
    <property type="match status" value="1"/>
</dbReference>
<comment type="subcellular location">
    <subcellularLocation>
        <location evidence="1">Nucleus</location>
    </subcellularLocation>
</comment>
<keyword evidence="9" id="KW-0227">DNA damage</keyword>
<dbReference type="SUPFAM" id="SSF56091">
    <property type="entry name" value="DNA ligase/mRNA capping enzyme, catalytic domain"/>
    <property type="match status" value="1"/>
</dbReference>
<evidence type="ECO:0000256" key="10">
    <source>
        <dbReference type="RuleBase" id="RU004196"/>
    </source>
</evidence>